<gene>
    <name evidence="1" type="ORF">GCM10007890_18720</name>
</gene>
<accession>A0AA37TFJ0</accession>
<sequence length="122" mass="13851">MSAGTYFCSNIFMKNRLLEFDHIVEAQRASTKRAIVGAAAKSVESDHVPLRMFVSPGNWHGNQSENGEFYYVVFDETDQVGLYPETLAKFLPYPGTHFSTASTNGHKIISKIRDHYYQIIEN</sequence>
<protein>
    <submittedName>
        <fullName evidence="1">Uncharacterized protein</fullName>
    </submittedName>
</protein>
<evidence type="ECO:0000313" key="1">
    <source>
        <dbReference type="EMBL" id="GLS69859.1"/>
    </source>
</evidence>
<reference evidence="2" key="1">
    <citation type="journal article" date="2019" name="Int. J. Syst. Evol. Microbiol.">
        <title>The Global Catalogue of Microorganisms (GCM) 10K type strain sequencing project: providing services to taxonomists for standard genome sequencing and annotation.</title>
        <authorList>
            <consortium name="The Broad Institute Genomics Platform"/>
            <consortium name="The Broad Institute Genome Sequencing Center for Infectious Disease"/>
            <person name="Wu L."/>
            <person name="Ma J."/>
        </authorList>
    </citation>
    <scope>NUCLEOTIDE SEQUENCE [LARGE SCALE GENOMIC DNA]</scope>
    <source>
        <strain evidence="2">NBRC 103632</strain>
    </source>
</reference>
<comment type="caution">
    <text evidence="1">The sequence shown here is derived from an EMBL/GenBank/DDBJ whole genome shotgun (WGS) entry which is preliminary data.</text>
</comment>
<dbReference type="Proteomes" id="UP001157440">
    <property type="component" value="Unassembled WGS sequence"/>
</dbReference>
<dbReference type="AlphaFoldDB" id="A0AA37TFJ0"/>
<proteinExistence type="predicted"/>
<evidence type="ECO:0000313" key="2">
    <source>
        <dbReference type="Proteomes" id="UP001157440"/>
    </source>
</evidence>
<keyword evidence="2" id="KW-1185">Reference proteome</keyword>
<organism evidence="1 2">
    <name type="scientific">Methylobacterium tardum</name>
    <dbReference type="NCBI Taxonomy" id="374432"/>
    <lineage>
        <taxon>Bacteria</taxon>
        <taxon>Pseudomonadati</taxon>
        <taxon>Pseudomonadota</taxon>
        <taxon>Alphaproteobacteria</taxon>
        <taxon>Hyphomicrobiales</taxon>
        <taxon>Methylobacteriaceae</taxon>
        <taxon>Methylobacterium</taxon>
    </lineage>
</organism>
<dbReference type="EMBL" id="BSPL01000011">
    <property type="protein sequence ID" value="GLS69859.1"/>
    <property type="molecule type" value="Genomic_DNA"/>
</dbReference>
<name>A0AA37TFJ0_9HYPH</name>